<reference evidence="2 3" key="1">
    <citation type="submission" date="2019-02" db="EMBL/GenBank/DDBJ databases">
        <title>Deep-cultivation of Planctomycetes and their phenomic and genomic characterization uncovers novel biology.</title>
        <authorList>
            <person name="Wiegand S."/>
            <person name="Jogler M."/>
            <person name="Boedeker C."/>
            <person name="Pinto D."/>
            <person name="Vollmers J."/>
            <person name="Rivas-Marin E."/>
            <person name="Kohn T."/>
            <person name="Peeters S.H."/>
            <person name="Heuer A."/>
            <person name="Rast P."/>
            <person name="Oberbeckmann S."/>
            <person name="Bunk B."/>
            <person name="Jeske O."/>
            <person name="Meyerdierks A."/>
            <person name="Storesund J.E."/>
            <person name="Kallscheuer N."/>
            <person name="Luecker S."/>
            <person name="Lage O.M."/>
            <person name="Pohl T."/>
            <person name="Merkel B.J."/>
            <person name="Hornburger P."/>
            <person name="Mueller R.-W."/>
            <person name="Bruemmer F."/>
            <person name="Labrenz M."/>
            <person name="Spormann A.M."/>
            <person name="Op den Camp H."/>
            <person name="Overmann J."/>
            <person name="Amann R."/>
            <person name="Jetten M.S.M."/>
            <person name="Mascher T."/>
            <person name="Medema M.H."/>
            <person name="Devos D.P."/>
            <person name="Kaster A.-K."/>
            <person name="Ovreas L."/>
            <person name="Rohde M."/>
            <person name="Galperin M.Y."/>
            <person name="Jogler C."/>
        </authorList>
    </citation>
    <scope>NUCLEOTIDE SEQUENCE [LARGE SCALE GENOMIC DNA]</scope>
    <source>
        <strain evidence="2 3">FF011L</strain>
    </source>
</reference>
<accession>A0A517MJN4</accession>
<keyword evidence="1" id="KW-1133">Transmembrane helix</keyword>
<name>A0A517MJN4_9BACT</name>
<protein>
    <submittedName>
        <fullName evidence="2">Uncharacterized protein</fullName>
    </submittedName>
</protein>
<keyword evidence="1" id="KW-0812">Transmembrane</keyword>
<evidence type="ECO:0000313" key="3">
    <source>
        <dbReference type="Proteomes" id="UP000320672"/>
    </source>
</evidence>
<dbReference type="EMBL" id="CP036262">
    <property type="protein sequence ID" value="QDS95093.1"/>
    <property type="molecule type" value="Genomic_DNA"/>
</dbReference>
<evidence type="ECO:0000313" key="2">
    <source>
        <dbReference type="EMBL" id="QDS95093.1"/>
    </source>
</evidence>
<organism evidence="2 3">
    <name type="scientific">Roseimaritima multifibrata</name>
    <dbReference type="NCBI Taxonomy" id="1930274"/>
    <lineage>
        <taxon>Bacteria</taxon>
        <taxon>Pseudomonadati</taxon>
        <taxon>Planctomycetota</taxon>
        <taxon>Planctomycetia</taxon>
        <taxon>Pirellulales</taxon>
        <taxon>Pirellulaceae</taxon>
        <taxon>Roseimaritima</taxon>
    </lineage>
</organism>
<evidence type="ECO:0000256" key="1">
    <source>
        <dbReference type="SAM" id="Phobius"/>
    </source>
</evidence>
<feature type="transmembrane region" description="Helical" evidence="1">
    <location>
        <begin position="61"/>
        <end position="82"/>
    </location>
</feature>
<keyword evidence="3" id="KW-1185">Reference proteome</keyword>
<proteinExistence type="predicted"/>
<gene>
    <name evidence="2" type="ORF">FF011L_38770</name>
</gene>
<dbReference type="AlphaFoldDB" id="A0A517MJN4"/>
<keyword evidence="1" id="KW-0472">Membrane</keyword>
<sequence length="90" mass="9481">MRVGPCCVLLVLAEFPSVIVAFVLVSNQFGNTDMFGLPLLGLSGWGAAMGTLHLRFRLPSAALIGMLVGLLTMDGTVVLFWVCRVSAAVA</sequence>
<dbReference type="KEGG" id="rml:FF011L_38770"/>
<dbReference type="Proteomes" id="UP000320672">
    <property type="component" value="Chromosome"/>
</dbReference>